<sequence length="81" mass="8939">MCIKASVFLSTAKSFQGQKTRYVVCNSTSKRKFCQHMAAVMLPLIYWMAMVAGRKSKGKIRAFGHKAGAKSVRASGLFCCQ</sequence>
<name>A0A447MXT2_SALET</name>
<reference evidence="1 2" key="1">
    <citation type="submission" date="2018-12" db="EMBL/GenBank/DDBJ databases">
        <authorList>
            <consortium name="Pathogen Informatics"/>
        </authorList>
    </citation>
    <scope>NUCLEOTIDE SEQUENCE [LARGE SCALE GENOMIC DNA]</scope>
    <source>
        <strain evidence="1 2">NCTC129</strain>
    </source>
</reference>
<proteinExistence type="predicted"/>
<dbReference type="EMBL" id="LR134140">
    <property type="protein sequence ID" value="VDZ95808.1"/>
    <property type="molecule type" value="Genomic_DNA"/>
</dbReference>
<accession>A0A447MXT2</accession>
<protein>
    <submittedName>
        <fullName evidence="1">UDP pyrophosphate synthetase</fullName>
    </submittedName>
</protein>
<dbReference type="AlphaFoldDB" id="A0A447MXT2"/>
<evidence type="ECO:0000313" key="1">
    <source>
        <dbReference type="EMBL" id="VDZ95808.1"/>
    </source>
</evidence>
<evidence type="ECO:0000313" key="2">
    <source>
        <dbReference type="Proteomes" id="UP000282086"/>
    </source>
</evidence>
<dbReference type="Proteomes" id="UP000282086">
    <property type="component" value="Chromosome"/>
</dbReference>
<gene>
    <name evidence="1" type="ORF">NCTC129_01944</name>
</gene>
<organism evidence="1 2">
    <name type="scientific">Salmonella enterica I</name>
    <dbReference type="NCBI Taxonomy" id="59201"/>
    <lineage>
        <taxon>Bacteria</taxon>
        <taxon>Pseudomonadati</taxon>
        <taxon>Pseudomonadota</taxon>
        <taxon>Gammaproteobacteria</taxon>
        <taxon>Enterobacterales</taxon>
        <taxon>Enterobacteriaceae</taxon>
        <taxon>Salmonella</taxon>
    </lineage>
</organism>